<dbReference type="AlphaFoldDB" id="A0AAD1T6V7"/>
<dbReference type="Proteomes" id="UP001295444">
    <property type="component" value="Chromosome 10"/>
</dbReference>
<dbReference type="InterPro" id="IPR011390">
    <property type="entry name" value="IGFBP_rP_mac25"/>
</dbReference>
<dbReference type="InterPro" id="IPR009030">
    <property type="entry name" value="Growth_fac_rcpt_cys_sf"/>
</dbReference>
<evidence type="ECO:0000259" key="6">
    <source>
        <dbReference type="SMART" id="SM00121"/>
    </source>
</evidence>
<keyword evidence="2" id="KW-0964">Secreted</keyword>
<feature type="signal peptide" evidence="5">
    <location>
        <begin position="1"/>
        <end position="20"/>
    </location>
</feature>
<accession>A0AAD1T6V7</accession>
<feature type="domain" description="IGFBP N-terminal" evidence="6">
    <location>
        <begin position="21"/>
        <end position="95"/>
    </location>
</feature>
<evidence type="ECO:0000256" key="2">
    <source>
        <dbReference type="ARBA" id="ARBA00022525"/>
    </source>
</evidence>
<gene>
    <name evidence="7" type="ORF">PECUL_23A050512</name>
</gene>
<keyword evidence="8" id="KW-1185">Reference proteome</keyword>
<dbReference type="GO" id="GO:0005576">
    <property type="term" value="C:extracellular region"/>
    <property type="evidence" value="ECO:0007669"/>
    <property type="project" value="UniProtKB-SubCell"/>
</dbReference>
<proteinExistence type="predicted"/>
<dbReference type="PANTHER" id="PTHR14186:SF20">
    <property type="entry name" value="CYSTEINE-RICH MOTOR NEURON 1 PROTEIN-LIKE"/>
    <property type="match status" value="1"/>
</dbReference>
<evidence type="ECO:0000256" key="5">
    <source>
        <dbReference type="SAM" id="SignalP"/>
    </source>
</evidence>
<dbReference type="SMART" id="SM00121">
    <property type="entry name" value="IB"/>
    <property type="match status" value="1"/>
</dbReference>
<sequence length="208" mass="23519">MRFIYVLFIFFSSLISGLMAYNCSCANITCPPRPVNCIGSYTLDPCGCCTQCSKKEWEPCGGESWVLGYCAANLKCANITGQTLVELPHVGVCKSMRKHSTGTHYFEDDDELCPEYEACFKVMGTCDCVKKRTCFMNFMTEARCRMQVESDQDHEEVLYRRYNIQCYTSGCNITNDKCVCGPVPCGQNYEFNDQMQCNTALGNFSRTK</sequence>
<name>A0AAD1T6V7_PELCU</name>
<evidence type="ECO:0000313" key="8">
    <source>
        <dbReference type="Proteomes" id="UP001295444"/>
    </source>
</evidence>
<evidence type="ECO:0000256" key="1">
    <source>
        <dbReference type="ARBA" id="ARBA00004613"/>
    </source>
</evidence>
<dbReference type="GO" id="GO:0001558">
    <property type="term" value="P:regulation of cell growth"/>
    <property type="evidence" value="ECO:0007669"/>
    <property type="project" value="InterPro"/>
</dbReference>
<evidence type="ECO:0000313" key="7">
    <source>
        <dbReference type="EMBL" id="CAH2319800.1"/>
    </source>
</evidence>
<dbReference type="EMBL" id="OW240921">
    <property type="protein sequence ID" value="CAH2319800.1"/>
    <property type="molecule type" value="Genomic_DNA"/>
</dbReference>
<dbReference type="GO" id="GO:0005520">
    <property type="term" value="F:insulin-like growth factor binding"/>
    <property type="evidence" value="ECO:0007669"/>
    <property type="project" value="InterPro"/>
</dbReference>
<protein>
    <submittedName>
        <fullName evidence="7">Cysteine-rich motor neuron 1 -like</fullName>
    </submittedName>
</protein>
<organism evidence="7 8">
    <name type="scientific">Pelobates cultripes</name>
    <name type="common">Western spadefoot toad</name>
    <dbReference type="NCBI Taxonomy" id="61616"/>
    <lineage>
        <taxon>Eukaryota</taxon>
        <taxon>Metazoa</taxon>
        <taxon>Chordata</taxon>
        <taxon>Craniata</taxon>
        <taxon>Vertebrata</taxon>
        <taxon>Euteleostomi</taxon>
        <taxon>Amphibia</taxon>
        <taxon>Batrachia</taxon>
        <taxon>Anura</taxon>
        <taxon>Pelobatoidea</taxon>
        <taxon>Pelobatidae</taxon>
        <taxon>Pelobates</taxon>
    </lineage>
</organism>
<dbReference type="Gene3D" id="4.10.40.20">
    <property type="match status" value="1"/>
</dbReference>
<dbReference type="GO" id="GO:0009966">
    <property type="term" value="P:regulation of signal transduction"/>
    <property type="evidence" value="ECO:0007669"/>
    <property type="project" value="TreeGrafter"/>
</dbReference>
<evidence type="ECO:0000256" key="4">
    <source>
        <dbReference type="ARBA" id="ARBA00023157"/>
    </source>
</evidence>
<dbReference type="SUPFAM" id="SSF57184">
    <property type="entry name" value="Growth factor receptor domain"/>
    <property type="match status" value="1"/>
</dbReference>
<keyword evidence="3 5" id="KW-0732">Signal</keyword>
<dbReference type="InterPro" id="IPR000867">
    <property type="entry name" value="IGFBP-like"/>
</dbReference>
<dbReference type="PANTHER" id="PTHR14186">
    <property type="entry name" value="INSULIN-LIKE GROWTH FACTOR BINDING PROTEIN-RELATED"/>
    <property type="match status" value="1"/>
</dbReference>
<reference evidence="7" key="1">
    <citation type="submission" date="2022-03" db="EMBL/GenBank/DDBJ databases">
        <authorList>
            <person name="Alioto T."/>
            <person name="Alioto T."/>
            <person name="Gomez Garrido J."/>
        </authorList>
    </citation>
    <scope>NUCLEOTIDE SEQUENCE</scope>
</reference>
<evidence type="ECO:0000256" key="3">
    <source>
        <dbReference type="ARBA" id="ARBA00022729"/>
    </source>
</evidence>
<comment type="subcellular location">
    <subcellularLocation>
        <location evidence="1">Secreted</location>
    </subcellularLocation>
</comment>
<feature type="chain" id="PRO_5042015466" evidence="5">
    <location>
        <begin position="21"/>
        <end position="208"/>
    </location>
</feature>
<keyword evidence="4" id="KW-1015">Disulfide bond</keyword>